<dbReference type="SUPFAM" id="SSF52200">
    <property type="entry name" value="Toll/Interleukin receptor TIR domain"/>
    <property type="match status" value="1"/>
</dbReference>
<dbReference type="Proteomes" id="UP000001693">
    <property type="component" value="Chromosome"/>
</dbReference>
<dbReference type="PROSITE" id="PS50104">
    <property type="entry name" value="TIR"/>
    <property type="match status" value="1"/>
</dbReference>
<dbReference type="eggNOG" id="COG1672">
    <property type="taxonomic scope" value="Bacteria"/>
</dbReference>
<organism evidence="2 3">
    <name type="scientific">Leptothrix cholodnii (strain ATCC 51168 / LMG 8142 / SP-6)</name>
    <name type="common">Leptothrix discophora (strain SP-6)</name>
    <dbReference type="NCBI Taxonomy" id="395495"/>
    <lineage>
        <taxon>Bacteria</taxon>
        <taxon>Pseudomonadati</taxon>
        <taxon>Pseudomonadota</taxon>
        <taxon>Betaproteobacteria</taxon>
        <taxon>Burkholderiales</taxon>
        <taxon>Sphaerotilaceae</taxon>
        <taxon>Leptothrix</taxon>
    </lineage>
</organism>
<dbReference type="RefSeq" id="WP_012346836.1">
    <property type="nucleotide sequence ID" value="NC_010524.1"/>
</dbReference>
<evidence type="ECO:0000313" key="2">
    <source>
        <dbReference type="EMBL" id="ACB34075.1"/>
    </source>
</evidence>
<feature type="domain" description="TIR" evidence="1">
    <location>
        <begin position="1"/>
        <end position="137"/>
    </location>
</feature>
<dbReference type="Gene3D" id="3.40.50.10140">
    <property type="entry name" value="Toll/interleukin-1 receptor homology (TIR) domain"/>
    <property type="match status" value="1"/>
</dbReference>
<dbReference type="GO" id="GO:0007165">
    <property type="term" value="P:signal transduction"/>
    <property type="evidence" value="ECO:0007669"/>
    <property type="project" value="InterPro"/>
</dbReference>
<dbReference type="Pfam" id="PF14516">
    <property type="entry name" value="AAA_35"/>
    <property type="match status" value="1"/>
</dbReference>
<dbReference type="InterPro" id="IPR000157">
    <property type="entry name" value="TIR_dom"/>
</dbReference>
<dbReference type="STRING" id="395495.Lcho_1808"/>
<proteinExistence type="predicted"/>
<dbReference type="KEGG" id="lch:Lcho_1808"/>
<evidence type="ECO:0000313" key="3">
    <source>
        <dbReference type="Proteomes" id="UP000001693"/>
    </source>
</evidence>
<dbReference type="AlphaFoldDB" id="B1XZU8"/>
<dbReference type="OrthoDB" id="5522963at2"/>
<reference evidence="2 3" key="1">
    <citation type="submission" date="2008-03" db="EMBL/GenBank/DDBJ databases">
        <title>Complete sequence of Leptothrix cholodnii SP-6.</title>
        <authorList>
            <consortium name="US DOE Joint Genome Institute"/>
            <person name="Copeland A."/>
            <person name="Lucas S."/>
            <person name="Lapidus A."/>
            <person name="Glavina del Rio T."/>
            <person name="Dalin E."/>
            <person name="Tice H."/>
            <person name="Bruce D."/>
            <person name="Goodwin L."/>
            <person name="Pitluck S."/>
            <person name="Chertkov O."/>
            <person name="Brettin T."/>
            <person name="Detter J.C."/>
            <person name="Han C."/>
            <person name="Kuske C.R."/>
            <person name="Schmutz J."/>
            <person name="Larimer F."/>
            <person name="Land M."/>
            <person name="Hauser L."/>
            <person name="Kyrpides N."/>
            <person name="Lykidis A."/>
            <person name="Emerson D."/>
            <person name="Richardson P."/>
        </authorList>
    </citation>
    <scope>NUCLEOTIDE SEQUENCE [LARGE SCALE GENOMIC DNA]</scope>
    <source>
        <strain evidence="3">ATCC 51168 / LMG 8142 / SP-6</strain>
    </source>
</reference>
<dbReference type="InterPro" id="IPR027417">
    <property type="entry name" value="P-loop_NTPase"/>
</dbReference>
<dbReference type="InterPro" id="IPR035897">
    <property type="entry name" value="Toll_tir_struct_dom_sf"/>
</dbReference>
<protein>
    <submittedName>
        <fullName evidence="2">TIR protein</fullName>
    </submittedName>
</protein>
<dbReference type="SMART" id="SM00255">
    <property type="entry name" value="TIR"/>
    <property type="match status" value="1"/>
</dbReference>
<evidence type="ECO:0000259" key="1">
    <source>
        <dbReference type="PROSITE" id="PS50104"/>
    </source>
</evidence>
<dbReference type="Pfam" id="PF13676">
    <property type="entry name" value="TIR_2"/>
    <property type="match status" value="1"/>
</dbReference>
<name>B1XZU8_LEPCP</name>
<dbReference type="HOGENOM" id="CLU_021307_1_0_4"/>
<accession>B1XZU8</accession>
<keyword evidence="3" id="KW-1185">Reference proteome</keyword>
<dbReference type="SUPFAM" id="SSF52540">
    <property type="entry name" value="P-loop containing nucleoside triphosphate hydrolases"/>
    <property type="match status" value="1"/>
</dbReference>
<dbReference type="EMBL" id="CP001013">
    <property type="protein sequence ID" value="ACB34075.1"/>
    <property type="molecule type" value="Genomic_DNA"/>
</dbReference>
<gene>
    <name evidence="2" type="ordered locus">Lcho_1808</name>
</gene>
<sequence length="500" mass="55082">MSKRVFISYKRNTALDQPLAHRLYDSLGKAGHEVFLDAEILLGEDWVMRIQREVEAADFLILLLSEHSIESQMVAEEVRLAEHARKSSGKPSILPVRVVYEGSLPYDLGAILNRLNYALWRSPADDDELLVQLSAAIGGDALPAPVLAGGELPCDRPMPAANPRAVLELPEQVLEAASPFYIERDGDRVLAAEQTQPGYTLTIQAARQTGKSSMLGRVLERGVQAGKKAAFIDFQGFEDAVLNDPAQLYYQFAFSIEDALQLEPQLDKYWGVPLGATQKCGRFMERRILPACGDAGLLLLLDDADELLASGASMDFFGMLRSWHGSRARPGPWKNFALAMAISTEPALLIADLAQSPFNVGTPVKLADFELADTEKINQSHDAHLSRPQLETLYQLLGGHPYLTRKAFYLIGTGRSSFDTLIADACSETGPFGDHLRALLTRLILKADLGSAIRSALSGDRLDGRARERLIAGGLFVEQDGRLVARNQLYDRYLRRALHD</sequence>